<accession>A0A382EVN3</accession>
<evidence type="ECO:0000313" key="1">
    <source>
        <dbReference type="EMBL" id="SVB54810.1"/>
    </source>
</evidence>
<gene>
    <name evidence="1" type="ORF">METZ01_LOCUS207664</name>
</gene>
<dbReference type="EMBL" id="UINC01046590">
    <property type="protein sequence ID" value="SVB54810.1"/>
    <property type="molecule type" value="Genomic_DNA"/>
</dbReference>
<name>A0A382EVN3_9ZZZZ</name>
<dbReference type="AlphaFoldDB" id="A0A382EVN3"/>
<organism evidence="1">
    <name type="scientific">marine metagenome</name>
    <dbReference type="NCBI Taxonomy" id="408172"/>
    <lineage>
        <taxon>unclassified sequences</taxon>
        <taxon>metagenomes</taxon>
        <taxon>ecological metagenomes</taxon>
    </lineage>
</organism>
<reference evidence="1" key="1">
    <citation type="submission" date="2018-05" db="EMBL/GenBank/DDBJ databases">
        <authorList>
            <person name="Lanie J.A."/>
            <person name="Ng W.-L."/>
            <person name="Kazmierczak K.M."/>
            <person name="Andrzejewski T.M."/>
            <person name="Davidsen T.M."/>
            <person name="Wayne K.J."/>
            <person name="Tettelin H."/>
            <person name="Glass J.I."/>
            <person name="Rusch D."/>
            <person name="Podicherti R."/>
            <person name="Tsui H.-C.T."/>
            <person name="Winkler M.E."/>
        </authorList>
    </citation>
    <scope>NUCLEOTIDE SEQUENCE</scope>
</reference>
<protein>
    <submittedName>
        <fullName evidence="1">Uncharacterized protein</fullName>
    </submittedName>
</protein>
<proteinExistence type="predicted"/>
<sequence length="474" mass="56371">FVTNLYKHKNFLKAGHIFNGKKAVKKSTWNFHEYPPSILTDNSRNFALGIEFFDQFPWQSNYNLGMHEAISKEGFEKYEAEVQLTEELSDVVVMRFYTSSEGRNKVFNLWKENTRSRYDLRKYFRPKNRWIKKNYLQHFTFAYGKEAFEYKKTKFKINKIIKEGKEFGGYDSIIFWHQYPRLGLDNTNQWELYRYLPEDYKSIKKIVKECHLNNIKFFIPFKPWDVRSNESLDKHAKFLENFIIETNIDGFFLDTMSSLPESFLRIQKKFPSFEFCSEVTPKEQRQIEQLTSSWDQIGDIRRNYKVEVETNMFRFVFPEHPLNLVSRWSVGSDKDSIIKRAAFNGTGLVIWQDVFGCWLPFSKKQKQLIKQLKKILVKFHDIFFGNNSIPLIETLSKGIICNQFANDNQRIYSIYNFTSKKIKGPLFSFEYNADIKVQQIYGKMSSIIIKQTKKLNSVCSTIDPNEVILIHVKY</sequence>
<feature type="non-terminal residue" evidence="1">
    <location>
        <position position="1"/>
    </location>
</feature>
<dbReference type="Gene3D" id="3.20.20.80">
    <property type="entry name" value="Glycosidases"/>
    <property type="match status" value="1"/>
</dbReference>